<keyword evidence="3" id="KW-1185">Reference proteome</keyword>
<feature type="domain" description="Glutamine amidotransferase" evidence="1">
    <location>
        <begin position="27"/>
        <end position="202"/>
    </location>
</feature>
<dbReference type="OrthoDB" id="9807137at2"/>
<accession>A0A6G1X623</accession>
<evidence type="ECO:0000313" key="2">
    <source>
        <dbReference type="EMBL" id="MRG86355.1"/>
    </source>
</evidence>
<dbReference type="GO" id="GO:0005829">
    <property type="term" value="C:cytosol"/>
    <property type="evidence" value="ECO:0007669"/>
    <property type="project" value="TreeGrafter"/>
</dbReference>
<gene>
    <name evidence="2" type="ORF">GH754_08440</name>
</gene>
<dbReference type="Gene3D" id="3.40.50.880">
    <property type="match status" value="1"/>
</dbReference>
<proteinExistence type="predicted"/>
<comment type="caution">
    <text evidence="2">The sequence shown here is derived from an EMBL/GenBank/DDBJ whole genome shotgun (WGS) entry which is preliminary data.</text>
</comment>
<dbReference type="PANTHER" id="PTHR42695">
    <property type="entry name" value="GLUTAMINE AMIDOTRANSFERASE YLR126C-RELATED"/>
    <property type="match status" value="1"/>
</dbReference>
<organism evidence="2 3">
    <name type="scientific">Salinibacillus xinjiangensis</name>
    <dbReference type="NCBI Taxonomy" id="1229268"/>
    <lineage>
        <taxon>Bacteria</taxon>
        <taxon>Bacillati</taxon>
        <taxon>Bacillota</taxon>
        <taxon>Bacilli</taxon>
        <taxon>Bacillales</taxon>
        <taxon>Bacillaceae</taxon>
        <taxon>Salinibacillus</taxon>
    </lineage>
</organism>
<dbReference type="PROSITE" id="PS51273">
    <property type="entry name" value="GATASE_TYPE_1"/>
    <property type="match status" value="1"/>
</dbReference>
<protein>
    <recommendedName>
        <fullName evidence="1">Glutamine amidotransferase domain-containing protein</fullName>
    </recommendedName>
</protein>
<dbReference type="PANTHER" id="PTHR42695:SF5">
    <property type="entry name" value="GLUTAMINE AMIDOTRANSFERASE YLR126C-RELATED"/>
    <property type="match status" value="1"/>
</dbReference>
<dbReference type="Proteomes" id="UP000480185">
    <property type="component" value="Unassembled WGS sequence"/>
</dbReference>
<sequence length="251" mass="28540">MNMAWINEKDGDVIILEADGVVADDKGYGYGIAEQLKRLNFRPIVVSLKENSWRLDDLPNLPLIISGGMTEASADIPWVNEARDFVRKRISFNKQVDQAKKIPLLGICFGAQLIAESQQKGSVTYLNQPQMGVSTIKLDKQSCPLFVGYEGELPAYSFHYNQIKIDNVNIISSHKFSGGEFVQAYEIEDSYCYGVQFHPELTFPIFMQLIRNYQTLLENDLQLSIKEIEKNVRDIPANKQIFTNFMSLQES</sequence>
<dbReference type="InterPro" id="IPR044992">
    <property type="entry name" value="ChyE-like"/>
</dbReference>
<evidence type="ECO:0000259" key="1">
    <source>
        <dbReference type="Pfam" id="PF00117"/>
    </source>
</evidence>
<dbReference type="InterPro" id="IPR029062">
    <property type="entry name" value="Class_I_gatase-like"/>
</dbReference>
<evidence type="ECO:0000313" key="3">
    <source>
        <dbReference type="Proteomes" id="UP000480185"/>
    </source>
</evidence>
<name>A0A6G1X623_9BACI</name>
<dbReference type="Pfam" id="PF00117">
    <property type="entry name" value="GATase"/>
    <property type="match status" value="1"/>
</dbReference>
<dbReference type="AlphaFoldDB" id="A0A6G1X623"/>
<reference evidence="2 3" key="1">
    <citation type="submission" date="2019-11" db="EMBL/GenBank/DDBJ databases">
        <authorList>
            <person name="Li J."/>
        </authorList>
    </citation>
    <scope>NUCLEOTIDE SEQUENCE [LARGE SCALE GENOMIC DNA]</scope>
    <source>
        <strain evidence="2 3">J4</strain>
    </source>
</reference>
<dbReference type="EMBL" id="WJNH01000004">
    <property type="protein sequence ID" value="MRG86355.1"/>
    <property type="molecule type" value="Genomic_DNA"/>
</dbReference>
<dbReference type="InterPro" id="IPR017926">
    <property type="entry name" value="GATASE"/>
</dbReference>
<dbReference type="SUPFAM" id="SSF52317">
    <property type="entry name" value="Class I glutamine amidotransferase-like"/>
    <property type="match status" value="1"/>
</dbReference>